<accession>A0A225AAW7</accession>
<evidence type="ECO:0000256" key="1">
    <source>
        <dbReference type="ARBA" id="ARBA00001974"/>
    </source>
</evidence>
<keyword evidence="6" id="KW-0472">Membrane</keyword>
<dbReference type="EMBL" id="LFMY01000010">
    <property type="protein sequence ID" value="OKL58042.1"/>
    <property type="molecule type" value="Genomic_DNA"/>
</dbReference>
<dbReference type="PANTHER" id="PTHR43004">
    <property type="entry name" value="TRK SYSTEM POTASSIUM UPTAKE PROTEIN"/>
    <property type="match status" value="1"/>
</dbReference>
<keyword evidence="6" id="KW-1133">Transmembrane helix</keyword>
<feature type="domain" description="FAD-binding" evidence="7">
    <location>
        <begin position="9"/>
        <end position="370"/>
    </location>
</feature>
<dbReference type="GO" id="GO:0071949">
    <property type="term" value="F:FAD binding"/>
    <property type="evidence" value="ECO:0007669"/>
    <property type="project" value="InterPro"/>
</dbReference>
<dbReference type="PANTHER" id="PTHR43004:SF19">
    <property type="entry name" value="BINDING MONOOXYGENASE, PUTATIVE (JCVI)-RELATED"/>
    <property type="match status" value="1"/>
</dbReference>
<reference evidence="8 9" key="1">
    <citation type="submission" date="2015-06" db="EMBL/GenBank/DDBJ databases">
        <title>Talaromyces atroroseus IBT 11181 draft genome.</title>
        <authorList>
            <person name="Rasmussen K.B."/>
            <person name="Rasmussen S."/>
            <person name="Petersen B."/>
            <person name="Sicheritz-Ponten T."/>
            <person name="Mortensen U.H."/>
            <person name="Thrane U."/>
        </authorList>
    </citation>
    <scope>NUCLEOTIDE SEQUENCE [LARGE SCALE GENOMIC DNA]</scope>
    <source>
        <strain evidence="8 9">IBT 11181</strain>
    </source>
</reference>
<evidence type="ECO:0000313" key="8">
    <source>
        <dbReference type="EMBL" id="OKL58042.1"/>
    </source>
</evidence>
<dbReference type="AlphaFoldDB" id="A0A225AAW7"/>
<feature type="region of interest" description="Disordered" evidence="5">
    <location>
        <begin position="93"/>
        <end position="114"/>
    </location>
</feature>
<keyword evidence="2" id="KW-0285">Flavoprotein</keyword>
<dbReference type="InterPro" id="IPR050641">
    <property type="entry name" value="RIFMO-like"/>
</dbReference>
<dbReference type="OrthoDB" id="2690153at2759"/>
<comment type="cofactor">
    <cofactor evidence="1">
        <name>FAD</name>
        <dbReference type="ChEBI" id="CHEBI:57692"/>
    </cofactor>
</comment>
<protein>
    <recommendedName>
        <fullName evidence="7">FAD-binding domain-containing protein</fullName>
    </recommendedName>
</protein>
<dbReference type="InterPro" id="IPR036188">
    <property type="entry name" value="FAD/NAD-bd_sf"/>
</dbReference>
<dbReference type="Gene3D" id="3.40.30.120">
    <property type="match status" value="1"/>
</dbReference>
<evidence type="ECO:0000256" key="5">
    <source>
        <dbReference type="SAM" id="MobiDB-lite"/>
    </source>
</evidence>
<gene>
    <name evidence="8" type="ORF">UA08_06613</name>
</gene>
<feature type="transmembrane region" description="Helical" evidence="6">
    <location>
        <begin position="7"/>
        <end position="27"/>
    </location>
</feature>
<dbReference type="STRING" id="1441469.A0A225AAW7"/>
<dbReference type="GeneID" id="31006368"/>
<dbReference type="Gene3D" id="3.30.9.10">
    <property type="entry name" value="D-Amino Acid Oxidase, subunit A, domain 2"/>
    <property type="match status" value="1"/>
</dbReference>
<feature type="compositionally biased region" description="Basic and acidic residues" evidence="5">
    <location>
        <begin position="93"/>
        <end position="107"/>
    </location>
</feature>
<dbReference type="Pfam" id="PF01494">
    <property type="entry name" value="FAD_binding_3"/>
    <property type="match status" value="1"/>
</dbReference>
<evidence type="ECO:0000256" key="2">
    <source>
        <dbReference type="ARBA" id="ARBA00022630"/>
    </source>
</evidence>
<evidence type="ECO:0000259" key="7">
    <source>
        <dbReference type="Pfam" id="PF01494"/>
    </source>
</evidence>
<keyword evidence="3" id="KW-0274">FAD</keyword>
<dbReference type="SUPFAM" id="SSF51905">
    <property type="entry name" value="FAD/NAD(P)-binding domain"/>
    <property type="match status" value="1"/>
</dbReference>
<organism evidence="8 9">
    <name type="scientific">Talaromyces atroroseus</name>
    <dbReference type="NCBI Taxonomy" id="1441469"/>
    <lineage>
        <taxon>Eukaryota</taxon>
        <taxon>Fungi</taxon>
        <taxon>Dikarya</taxon>
        <taxon>Ascomycota</taxon>
        <taxon>Pezizomycotina</taxon>
        <taxon>Eurotiomycetes</taxon>
        <taxon>Eurotiomycetidae</taxon>
        <taxon>Eurotiales</taxon>
        <taxon>Trichocomaceae</taxon>
        <taxon>Talaromyces</taxon>
        <taxon>Talaromyces sect. Trachyspermi</taxon>
    </lineage>
</organism>
<proteinExistence type="predicted"/>
<keyword evidence="6" id="KW-0812">Transmembrane</keyword>
<sequence>MSTTEAIRVPVLIVGGGIVGLSASLFLSHHGIHSLLVERHSGTSIHPRARSVNARTMEIFRNMGLSDMVREAGSSLVPSFGIHSGTSLKSIMDAKPRREDKTADKPKMKFVSSSKTGPEDGIFVTQDMLEPVILKAARESGGDVRFYIECIGVEQDQEKVTATIRDRETGDKLTVIADYLIAGDGAKSPIRSQLGVSTTGCGAIGHMLSILFHADLKSLVKRREFSICVVNNPEVVGSLTAINNSDRWVFHLSYDPAKGEKPEDFPPEKCKDLLRIALGIPDIDIEIVSILPWEPTVQVVTKLQHSRIFHAGDAAHTMPPYGGQGANTAISDAYNLAWKISAVLKHQAGPGLLQTYDIERLPVGKAAAEASATVADERGIIYAKISWGALMGYASILPITSGFGYVYSSQSPAVVGESRWPLGGVTWKAWSVPSLLFSMDGRPGSRAPHVWVEKDGNRISTLDLFGKEFVLVAGSAGDSWVEACQEVKKKFSCLEFTTYGVGPKAEIVDTQRRWETAAGISSTGALLVRPDGYVAWRQRRAPAHLQDMLEGVMREILCL</sequence>
<dbReference type="PRINTS" id="PR00420">
    <property type="entry name" value="RNGMNOXGNASE"/>
</dbReference>
<name>A0A225AAW7_TALAT</name>
<dbReference type="InterPro" id="IPR002938">
    <property type="entry name" value="FAD-bd"/>
</dbReference>
<keyword evidence="9" id="KW-1185">Reference proteome</keyword>
<evidence type="ECO:0000256" key="3">
    <source>
        <dbReference type="ARBA" id="ARBA00022827"/>
    </source>
</evidence>
<dbReference type="GO" id="GO:0016709">
    <property type="term" value="F:oxidoreductase activity, acting on paired donors, with incorporation or reduction of molecular oxygen, NAD(P)H as one donor, and incorporation of one atom of oxygen"/>
    <property type="evidence" value="ECO:0007669"/>
    <property type="project" value="UniProtKB-ARBA"/>
</dbReference>
<dbReference type="RefSeq" id="XP_020118163.1">
    <property type="nucleotide sequence ID" value="XM_020268910.1"/>
</dbReference>
<evidence type="ECO:0000313" key="9">
    <source>
        <dbReference type="Proteomes" id="UP000214365"/>
    </source>
</evidence>
<dbReference type="Gene3D" id="3.50.50.60">
    <property type="entry name" value="FAD/NAD(P)-binding domain"/>
    <property type="match status" value="1"/>
</dbReference>
<evidence type="ECO:0000256" key="6">
    <source>
        <dbReference type="SAM" id="Phobius"/>
    </source>
</evidence>
<keyword evidence="4" id="KW-0560">Oxidoreductase</keyword>
<comment type="caution">
    <text evidence="8">The sequence shown here is derived from an EMBL/GenBank/DDBJ whole genome shotgun (WGS) entry which is preliminary data.</text>
</comment>
<dbReference type="Pfam" id="PF21274">
    <property type="entry name" value="Rng_hyd_C"/>
    <property type="match status" value="1"/>
</dbReference>
<evidence type="ECO:0000256" key="4">
    <source>
        <dbReference type="ARBA" id="ARBA00023002"/>
    </source>
</evidence>
<dbReference type="Proteomes" id="UP000214365">
    <property type="component" value="Unassembled WGS sequence"/>
</dbReference>